<evidence type="ECO:0000313" key="1">
    <source>
        <dbReference type="EMBL" id="GFA10905.1"/>
    </source>
</evidence>
<comment type="caution">
    <text evidence="1">The sequence shown here is derived from an EMBL/GenBank/DDBJ whole genome shotgun (WGS) entry which is preliminary data.</text>
</comment>
<dbReference type="InterPro" id="IPR036875">
    <property type="entry name" value="Znf_CCHC_sf"/>
</dbReference>
<protein>
    <submittedName>
        <fullName evidence="1">Uncharacterized protein</fullName>
    </submittedName>
</protein>
<dbReference type="Gene3D" id="4.10.60.10">
    <property type="entry name" value="Zinc finger, CCHC-type"/>
    <property type="match status" value="1"/>
</dbReference>
<dbReference type="GO" id="GO:0008270">
    <property type="term" value="F:zinc ion binding"/>
    <property type="evidence" value="ECO:0007669"/>
    <property type="project" value="InterPro"/>
</dbReference>
<proteinExistence type="predicted"/>
<organism evidence="1">
    <name type="scientific">Tanacetum cinerariifolium</name>
    <name type="common">Dalmatian daisy</name>
    <name type="synonym">Chrysanthemum cinerariifolium</name>
    <dbReference type="NCBI Taxonomy" id="118510"/>
    <lineage>
        <taxon>Eukaryota</taxon>
        <taxon>Viridiplantae</taxon>
        <taxon>Streptophyta</taxon>
        <taxon>Embryophyta</taxon>
        <taxon>Tracheophyta</taxon>
        <taxon>Spermatophyta</taxon>
        <taxon>Magnoliopsida</taxon>
        <taxon>eudicotyledons</taxon>
        <taxon>Gunneridae</taxon>
        <taxon>Pentapetalae</taxon>
        <taxon>asterids</taxon>
        <taxon>campanulids</taxon>
        <taxon>Asterales</taxon>
        <taxon>Asteraceae</taxon>
        <taxon>Asteroideae</taxon>
        <taxon>Anthemideae</taxon>
        <taxon>Anthemidinae</taxon>
        <taxon>Tanacetum</taxon>
    </lineage>
</organism>
<gene>
    <name evidence="1" type="ORF">Tci_582877</name>
</gene>
<feature type="non-terminal residue" evidence="1">
    <location>
        <position position="170"/>
    </location>
</feature>
<dbReference type="SUPFAM" id="SSF57756">
    <property type="entry name" value="Retrovirus zinc finger-like domains"/>
    <property type="match status" value="1"/>
</dbReference>
<reference evidence="1" key="1">
    <citation type="journal article" date="2019" name="Sci. Rep.">
        <title>Draft genome of Tanacetum cinerariifolium, the natural source of mosquito coil.</title>
        <authorList>
            <person name="Yamashiro T."/>
            <person name="Shiraishi A."/>
            <person name="Satake H."/>
            <person name="Nakayama K."/>
        </authorList>
    </citation>
    <scope>NUCLEOTIDE SEQUENCE</scope>
</reference>
<name>A0A699J4F3_TANCI</name>
<accession>A0A699J4F3</accession>
<sequence>MAMLTMRAKRFLKNTGRNLNLTGNDSVAFDKTKVECYNFHKRGHLARECLTPRGQDNRSQDVTRKTMPVKTPNSLALVSCDGVGGYDWSDQAKEGQTNYALMAYSNSSASSSATEAFNCSKSCLKAIENLKDRALTELQRRLDLVETEKAGIHLNVNKLENASKILNKID</sequence>
<dbReference type="GO" id="GO:0003676">
    <property type="term" value="F:nucleic acid binding"/>
    <property type="evidence" value="ECO:0007669"/>
    <property type="project" value="InterPro"/>
</dbReference>
<dbReference type="EMBL" id="BKCJ010370259">
    <property type="protein sequence ID" value="GFA10905.1"/>
    <property type="molecule type" value="Genomic_DNA"/>
</dbReference>
<dbReference type="AlphaFoldDB" id="A0A699J4F3"/>